<sequence length="224" mass="25264">MGNSGRVTGWTIAGTILIGVSIIALLFASAYPYWQQAEKTRDTGIPSIGLWSICFRADGYPAPSWANDILGNRYYGCNYVFDRDLRKIVDWIYPAWFKAVVIFVTLGLITQPLCIILNILYYARMVSAYKEHRLLLVSSIINANEGLLVAIAIIIFGIMSAKDAKWLPMPESNHLSYSYAVCAIVPVLCFFAAMCHTVDFLRIKSYKDRDARAQTYARGEFARY</sequence>
<accession>A0A2C9M1U4</accession>
<feature type="transmembrane region" description="Helical" evidence="5">
    <location>
        <begin position="12"/>
        <end position="34"/>
    </location>
</feature>
<proteinExistence type="predicted"/>
<dbReference type="InterPro" id="IPR004031">
    <property type="entry name" value="PMP22/EMP/MP20/Claudin"/>
</dbReference>
<evidence type="ECO:0000256" key="2">
    <source>
        <dbReference type="ARBA" id="ARBA00022692"/>
    </source>
</evidence>
<dbReference type="KEGG" id="bgt:106052023"/>
<keyword evidence="4 5" id="KW-0472">Membrane</keyword>
<dbReference type="VEuPathDB" id="VectorBase:BGLAX_048079"/>
<protein>
    <submittedName>
        <fullName evidence="9">Uncharacterized protein LOC106052023</fullName>
    </submittedName>
</protein>
<evidence type="ECO:0000313" key="7">
    <source>
        <dbReference type="Proteomes" id="UP000076420"/>
    </source>
</evidence>
<dbReference type="GeneID" id="106052023"/>
<name>A0A2C9M1U4_BIOGL</name>
<keyword evidence="3 5" id="KW-1133">Transmembrane helix</keyword>
<organism evidence="6 7">
    <name type="scientific">Biomphalaria glabrata</name>
    <name type="common">Bloodfluke planorb</name>
    <name type="synonym">Freshwater snail</name>
    <dbReference type="NCBI Taxonomy" id="6526"/>
    <lineage>
        <taxon>Eukaryota</taxon>
        <taxon>Metazoa</taxon>
        <taxon>Spiralia</taxon>
        <taxon>Lophotrochozoa</taxon>
        <taxon>Mollusca</taxon>
        <taxon>Gastropoda</taxon>
        <taxon>Heterobranchia</taxon>
        <taxon>Euthyneura</taxon>
        <taxon>Panpulmonata</taxon>
        <taxon>Hygrophila</taxon>
        <taxon>Lymnaeoidea</taxon>
        <taxon>Planorbidae</taxon>
        <taxon>Biomphalaria</taxon>
    </lineage>
</organism>
<dbReference type="RefSeq" id="XP_013062721.1">
    <property type="nucleotide sequence ID" value="XM_013207267.2"/>
</dbReference>
<dbReference type="AlphaFoldDB" id="A0A2C9M1U4"/>
<feature type="transmembrane region" description="Helical" evidence="5">
    <location>
        <begin position="178"/>
        <end position="201"/>
    </location>
</feature>
<evidence type="ECO:0000313" key="9">
    <source>
        <dbReference type="RefSeq" id="XP_013062721.1"/>
    </source>
</evidence>
<dbReference type="Pfam" id="PF13903">
    <property type="entry name" value="Claudin_2"/>
    <property type="match status" value="1"/>
</dbReference>
<reference evidence="6" key="1">
    <citation type="submission" date="2020-05" db="UniProtKB">
        <authorList>
            <consortium name="EnsemblMetazoa"/>
        </authorList>
    </citation>
    <scope>IDENTIFICATION</scope>
    <source>
        <strain evidence="6">BB02</strain>
    </source>
</reference>
<feature type="transmembrane region" description="Helical" evidence="5">
    <location>
        <begin position="134"/>
        <end position="158"/>
    </location>
</feature>
<dbReference type="STRING" id="6526.A0A2C9M1U4"/>
<evidence type="ECO:0000256" key="3">
    <source>
        <dbReference type="ARBA" id="ARBA00022989"/>
    </source>
</evidence>
<evidence type="ECO:0000256" key="1">
    <source>
        <dbReference type="ARBA" id="ARBA00004141"/>
    </source>
</evidence>
<keyword evidence="8" id="KW-1185">Reference proteome</keyword>
<dbReference type="OMA" id="GFYISVQ"/>
<comment type="subcellular location">
    <subcellularLocation>
        <location evidence="1">Membrane</location>
        <topology evidence="1">Multi-pass membrane protein</topology>
    </subcellularLocation>
</comment>
<dbReference type="Proteomes" id="UP000076420">
    <property type="component" value="Unassembled WGS sequence"/>
</dbReference>
<dbReference type="OrthoDB" id="10062378at2759"/>
<dbReference type="PANTHER" id="PTHR21284">
    <property type="entry name" value="EG:80H7.2 PROTEIN"/>
    <property type="match status" value="1"/>
</dbReference>
<dbReference type="Gene3D" id="1.20.140.150">
    <property type="match status" value="1"/>
</dbReference>
<evidence type="ECO:0000256" key="4">
    <source>
        <dbReference type="ARBA" id="ARBA00023136"/>
    </source>
</evidence>
<reference evidence="9" key="2">
    <citation type="submission" date="2025-04" db="UniProtKB">
        <authorList>
            <consortium name="RefSeq"/>
        </authorList>
    </citation>
    <scope>IDENTIFICATION</scope>
</reference>
<evidence type="ECO:0000256" key="5">
    <source>
        <dbReference type="SAM" id="Phobius"/>
    </source>
</evidence>
<dbReference type="EnsemblMetazoa" id="BGLB037543-RA">
    <property type="protein sequence ID" value="BGLB037543-PA"/>
    <property type="gene ID" value="BGLB037543"/>
</dbReference>
<gene>
    <name evidence="6" type="primary">106052023</name>
    <name evidence="9" type="synonym">LOC106052023</name>
</gene>
<evidence type="ECO:0000313" key="6">
    <source>
        <dbReference type="EnsemblMetazoa" id="BGLB037543-PA"/>
    </source>
</evidence>
<dbReference type="GO" id="GO:0016020">
    <property type="term" value="C:membrane"/>
    <property type="evidence" value="ECO:0007669"/>
    <property type="project" value="UniProtKB-SubCell"/>
</dbReference>
<evidence type="ECO:0000313" key="8">
    <source>
        <dbReference type="Proteomes" id="UP001165740"/>
    </source>
</evidence>
<dbReference type="VEuPathDB" id="VectorBase:BGLB037543"/>
<keyword evidence="2 5" id="KW-0812">Transmembrane</keyword>
<dbReference type="PANTHER" id="PTHR21284:SF12">
    <property type="entry name" value="EG:80H7.2 PROTEIN"/>
    <property type="match status" value="1"/>
</dbReference>
<dbReference type="Proteomes" id="UP001165740">
    <property type="component" value="Chromosome 17"/>
</dbReference>
<feature type="transmembrane region" description="Helical" evidence="5">
    <location>
        <begin position="95"/>
        <end position="122"/>
    </location>
</feature>